<protein>
    <submittedName>
        <fullName evidence="4">Sporulation related domain-containing protein</fullName>
    </submittedName>
</protein>
<feature type="compositionally biased region" description="Low complexity" evidence="1">
    <location>
        <begin position="148"/>
        <end position="160"/>
    </location>
</feature>
<evidence type="ECO:0000256" key="2">
    <source>
        <dbReference type="SAM" id="SignalP"/>
    </source>
</evidence>
<sequence length="477" mass="49827">MKLTRVIAFGVIAASLGLGVVHAQSFSPMDSPAEFPPASYKGKQYVDSRGCVYIRAGIDGSVAWVPRVTRDRKVVCGFKPTFDKPVAGTAPPPKIDKNVVQIQPATAPTEGTTIFGSSTGTKATTSSTATKKTTATSTTKTKTKTKPKTTTSSASAAPATQAAPRQTGLTISNTSQEQPLYTTPVAVPPTAKKKSTASAPTVIAPAAPTTTTTTTTAPTTRRTGTQPARSSGSASPCRGGVSTYKGLKVRCGPQTELPYTPGSGSPTAAPPKMRFNQQNSSLRRPPVGTVVRFGDVGGDVRVVPKHVYEANLVNNVETEVPEGYRLAFDDGRLNARRAEMTFNGKAQSDAIWTRKLPRRLIPRSVESGPVVVARNSGGMTADVAAPVVSSRSAPAEKSIRLTGTPYVQVATYGSAREAQAAAKKIRKLGLPVLIGKVERAGSVQRMVLAGPFEDQAAADAALRSAQSAGYGGAFLRK</sequence>
<name>A0A1I4GXZ6_9RHOB</name>
<feature type="compositionally biased region" description="Low complexity" evidence="1">
    <location>
        <begin position="196"/>
        <end position="229"/>
    </location>
</feature>
<feature type="compositionally biased region" description="Polar residues" evidence="1">
    <location>
        <begin position="163"/>
        <end position="181"/>
    </location>
</feature>
<organism evidence="4 5">
    <name type="scientific">Shimia haliotis</name>
    <dbReference type="NCBI Taxonomy" id="1280847"/>
    <lineage>
        <taxon>Bacteria</taxon>
        <taxon>Pseudomonadati</taxon>
        <taxon>Pseudomonadota</taxon>
        <taxon>Alphaproteobacteria</taxon>
        <taxon>Rhodobacterales</taxon>
        <taxon>Roseobacteraceae</taxon>
    </lineage>
</organism>
<dbReference type="Pfam" id="PF05036">
    <property type="entry name" value="SPOR"/>
    <property type="match status" value="1"/>
</dbReference>
<dbReference type="InterPro" id="IPR007730">
    <property type="entry name" value="SPOR-like_dom"/>
</dbReference>
<dbReference type="SUPFAM" id="SSF110997">
    <property type="entry name" value="Sporulation related repeat"/>
    <property type="match status" value="1"/>
</dbReference>
<keyword evidence="2" id="KW-0732">Signal</keyword>
<dbReference type="PROSITE" id="PS51724">
    <property type="entry name" value="SPOR"/>
    <property type="match status" value="1"/>
</dbReference>
<dbReference type="GO" id="GO:0042834">
    <property type="term" value="F:peptidoglycan binding"/>
    <property type="evidence" value="ECO:0007669"/>
    <property type="project" value="InterPro"/>
</dbReference>
<accession>A0A1I4GXZ6</accession>
<dbReference type="STRING" id="1280847.SAMN04488036_11064"/>
<evidence type="ECO:0000256" key="1">
    <source>
        <dbReference type="SAM" id="MobiDB-lite"/>
    </source>
</evidence>
<dbReference type="EMBL" id="FOSZ01000010">
    <property type="protein sequence ID" value="SFL34825.1"/>
    <property type="molecule type" value="Genomic_DNA"/>
</dbReference>
<evidence type="ECO:0000313" key="4">
    <source>
        <dbReference type="EMBL" id="SFL34825.1"/>
    </source>
</evidence>
<feature type="region of interest" description="Disordered" evidence="1">
    <location>
        <begin position="107"/>
        <end position="245"/>
    </location>
</feature>
<reference evidence="5" key="1">
    <citation type="submission" date="2016-10" db="EMBL/GenBank/DDBJ databases">
        <authorList>
            <person name="Varghese N."/>
            <person name="Submissions S."/>
        </authorList>
    </citation>
    <scope>NUCLEOTIDE SEQUENCE [LARGE SCALE GENOMIC DNA]</scope>
    <source>
        <strain evidence="5">DSM 28453</strain>
    </source>
</reference>
<evidence type="ECO:0000259" key="3">
    <source>
        <dbReference type="PROSITE" id="PS51724"/>
    </source>
</evidence>
<gene>
    <name evidence="4" type="ORF">SAMN04488036_11064</name>
</gene>
<proteinExistence type="predicted"/>
<feature type="compositionally biased region" description="Low complexity" evidence="1">
    <location>
        <begin position="116"/>
        <end position="140"/>
    </location>
</feature>
<feature type="signal peptide" evidence="2">
    <location>
        <begin position="1"/>
        <end position="23"/>
    </location>
</feature>
<dbReference type="AlphaFoldDB" id="A0A1I4GXZ6"/>
<dbReference type="InterPro" id="IPR036680">
    <property type="entry name" value="SPOR-like_sf"/>
</dbReference>
<dbReference type="OrthoDB" id="7843142at2"/>
<dbReference type="Gene3D" id="3.30.70.1070">
    <property type="entry name" value="Sporulation related repeat"/>
    <property type="match status" value="1"/>
</dbReference>
<feature type="domain" description="SPOR" evidence="3">
    <location>
        <begin position="399"/>
        <end position="477"/>
    </location>
</feature>
<dbReference type="Proteomes" id="UP000198851">
    <property type="component" value="Unassembled WGS sequence"/>
</dbReference>
<evidence type="ECO:0000313" key="5">
    <source>
        <dbReference type="Proteomes" id="UP000198851"/>
    </source>
</evidence>
<keyword evidence="5" id="KW-1185">Reference proteome</keyword>
<dbReference type="RefSeq" id="WP_093325752.1">
    <property type="nucleotide sequence ID" value="NZ_FOSZ01000010.1"/>
</dbReference>
<feature type="chain" id="PRO_5011687680" evidence="2">
    <location>
        <begin position="24"/>
        <end position="477"/>
    </location>
</feature>